<feature type="domain" description="Helicase HerA central" evidence="1">
    <location>
        <begin position="335"/>
        <end position="398"/>
    </location>
</feature>
<evidence type="ECO:0000313" key="3">
    <source>
        <dbReference type="Proteomes" id="UP000638560"/>
    </source>
</evidence>
<dbReference type="InterPro" id="IPR027417">
    <property type="entry name" value="P-loop_NTPase"/>
</dbReference>
<keyword evidence="2" id="KW-0547">Nucleotide-binding</keyword>
<keyword evidence="2" id="KW-0067">ATP-binding</keyword>
<dbReference type="PANTHER" id="PTHR30121:SF6">
    <property type="entry name" value="SLR6007 PROTEIN"/>
    <property type="match status" value="1"/>
</dbReference>
<evidence type="ECO:0000313" key="2">
    <source>
        <dbReference type="EMBL" id="MBF9130316.1"/>
    </source>
</evidence>
<dbReference type="EMBL" id="JADPUN010000148">
    <property type="protein sequence ID" value="MBF9130316.1"/>
    <property type="molecule type" value="Genomic_DNA"/>
</dbReference>
<dbReference type="SUPFAM" id="SSF52540">
    <property type="entry name" value="P-loop containing nucleoside triphosphate hydrolases"/>
    <property type="match status" value="1"/>
</dbReference>
<sequence>MFDWRGFRFHRLIQVPRPPESRDEQGGADQAGPLAASLTGAHADLRAAGTSGAAVLTAWIRSPQDERLHFLYGGRPYFPPAIGVTGRARDGTTTRALLFPPGALATDISIGDTEKLLAPFLSWVPCQARADALWAPAANKQERPTARRGSFDRHVAHMRGPFAWLVLAEPLLSQELEPELRSLVNEILPLSRGEVGEAKRVELERKQARHRELSRAAAGGGWRIRVLVGSIDPRGATTAAAMLCAASELADLPYVLEPAGPPVAVPDLRRATFTSGTELLAALSRPPDRELPGLRLVEQHGFDVTPEQAGDGAVRLGAVLDEGLVEVGDLVLGRESLNRHTFVCGATGAGKSQTVRHLLAQASRAGLPWLVVEPAKAEYARMAGRLADLGQDVIVIRPGDPDSAPAGFNPLEPAPGFPLQSHADLLRALFLAAFEAQEPFPQILAAALTRCYEELGWDLSLGEPIHGGRVPRYPTLADLQRVAVEVVTEIGYGREIAANVQGFIKVRLSSLRLGTAGRFFEGGHPLSFERLCRGNVVLQIEDVGDDADKAFLMGAVLMRLSEHLRVAARATVRPGLTHLTVIEEAHRLLRRSEPGTAGPATHAVEMFAALLAEVRAYGEGLIIAEQIPSKLTPDVIKNTAVKIVHRLPAKDDRDSVGATMNVTDDQSRYLVTLVPGEGAVFTDGMDRPLLVRVPDGSLVEDTRSGTIAPVDRLIGRRSGTCGTDCRAQACTLRQLRAAAHLLTAEPWLVVWAEFAVLAHLTGQPTPVPTSAVRTALVEQALPARTVDCALSHAVDEAVAVRSSVLQPTVDPAALAIHVRTALAHMLGGGPRSCQADELAYLATPFRWELVRRALDAARDDGRDHRSARWEAQFRRKIDGDTRVAQLQAVRAWLISDLADTAAVDSVSFGTRRPSAIEVAIGTAPEGRTERLKSVLEQFIDCSWPLIHFGADAQPGGDRR</sequence>
<dbReference type="Pfam" id="PF01935">
    <property type="entry name" value="DUF87"/>
    <property type="match status" value="1"/>
</dbReference>
<protein>
    <submittedName>
        <fullName evidence="2">ATP-binding protein</fullName>
    </submittedName>
</protein>
<proteinExistence type="predicted"/>
<dbReference type="Proteomes" id="UP000638560">
    <property type="component" value="Unassembled WGS sequence"/>
</dbReference>
<organism evidence="2 3">
    <name type="scientific">Plantactinospora alkalitolerans</name>
    <dbReference type="NCBI Taxonomy" id="2789879"/>
    <lineage>
        <taxon>Bacteria</taxon>
        <taxon>Bacillati</taxon>
        <taxon>Actinomycetota</taxon>
        <taxon>Actinomycetes</taxon>
        <taxon>Micromonosporales</taxon>
        <taxon>Micromonosporaceae</taxon>
        <taxon>Plantactinospora</taxon>
    </lineage>
</organism>
<evidence type="ECO:0000259" key="1">
    <source>
        <dbReference type="Pfam" id="PF01935"/>
    </source>
</evidence>
<dbReference type="GO" id="GO:0005524">
    <property type="term" value="F:ATP binding"/>
    <property type="evidence" value="ECO:0007669"/>
    <property type="project" value="UniProtKB-KW"/>
</dbReference>
<keyword evidence="3" id="KW-1185">Reference proteome</keyword>
<dbReference type="InterPro" id="IPR051162">
    <property type="entry name" value="T4SS_component"/>
</dbReference>
<comment type="caution">
    <text evidence="2">The sequence shown here is derived from an EMBL/GenBank/DDBJ whole genome shotgun (WGS) entry which is preliminary data.</text>
</comment>
<reference evidence="2 3" key="1">
    <citation type="submission" date="2020-11" db="EMBL/GenBank/DDBJ databases">
        <title>A novel isolate from a Black sea contaminated sediment with potential to produce alkanes: Plantactinospora alkalitolerans sp. nov.</title>
        <authorList>
            <person name="Carro L."/>
            <person name="Veyisoglu A."/>
            <person name="Guven K."/>
            <person name="Schumann P."/>
            <person name="Klenk H.-P."/>
            <person name="Sahin N."/>
        </authorList>
    </citation>
    <scope>NUCLEOTIDE SEQUENCE [LARGE SCALE GENOMIC DNA]</scope>
    <source>
        <strain evidence="2 3">S1510</strain>
    </source>
</reference>
<dbReference type="RefSeq" id="WP_196201887.1">
    <property type="nucleotide sequence ID" value="NZ_JADPUN010000148.1"/>
</dbReference>
<name>A0ABS0GVV0_9ACTN</name>
<dbReference type="PANTHER" id="PTHR30121">
    <property type="entry name" value="UNCHARACTERIZED PROTEIN YJGR-RELATED"/>
    <property type="match status" value="1"/>
</dbReference>
<dbReference type="Gene3D" id="3.40.50.300">
    <property type="entry name" value="P-loop containing nucleotide triphosphate hydrolases"/>
    <property type="match status" value="2"/>
</dbReference>
<accession>A0ABS0GVV0</accession>
<dbReference type="InterPro" id="IPR002789">
    <property type="entry name" value="HerA_central"/>
</dbReference>
<gene>
    <name evidence="2" type="ORF">I0C86_15325</name>
</gene>